<dbReference type="AlphaFoldDB" id="A0A1T0CMF5"/>
<sequence>MKKLLTLALALSIIGCTTTQPTIQIGQSVTKSTQTQILYYWVHPQNPVQMLSVVSGEFYWEDGCIYLLQNGKKFTAQFPELPKDSVVWNEQRRTLALKNANNLSETVEFQMGDMIHTNGYYSAYMAEKIANTDEQGRKCLSPDGMANIGTVSIEKL</sequence>
<feature type="signal peptide" evidence="1">
    <location>
        <begin position="1"/>
        <end position="19"/>
    </location>
</feature>
<name>A0A1T0CMF5_9GAMM</name>
<keyword evidence="1" id="KW-0732">Signal</keyword>
<comment type="caution">
    <text evidence="2">The sequence shown here is derived from an EMBL/GenBank/DDBJ whole genome shotgun (WGS) entry which is preliminary data.</text>
</comment>
<dbReference type="PROSITE" id="PS51257">
    <property type="entry name" value="PROKAR_LIPOPROTEIN"/>
    <property type="match status" value="1"/>
</dbReference>
<evidence type="ECO:0008006" key="4">
    <source>
        <dbReference type="Google" id="ProtNLM"/>
    </source>
</evidence>
<gene>
    <name evidence="2" type="ORF">B0681_09655</name>
</gene>
<evidence type="ECO:0000313" key="3">
    <source>
        <dbReference type="Proteomes" id="UP000190683"/>
    </source>
</evidence>
<evidence type="ECO:0000313" key="2">
    <source>
        <dbReference type="EMBL" id="OOS23449.1"/>
    </source>
</evidence>
<feature type="chain" id="PRO_5012526705" description="Lipoprotein" evidence="1">
    <location>
        <begin position="20"/>
        <end position="156"/>
    </location>
</feature>
<dbReference type="EMBL" id="MUYV01000014">
    <property type="protein sequence ID" value="OOS23449.1"/>
    <property type="molecule type" value="Genomic_DNA"/>
</dbReference>
<reference evidence="2 3" key="1">
    <citation type="submission" date="2017-02" db="EMBL/GenBank/DDBJ databases">
        <title>Draft genome sequence of Moraxella porci CCUG 54912T type strain.</title>
        <authorList>
            <person name="Salva-Serra F."/>
            <person name="Engstrom-Jakobsson H."/>
            <person name="Thorell K."/>
            <person name="Jaen-Luchoro D."/>
            <person name="Gonzales-Siles L."/>
            <person name="Karlsson R."/>
            <person name="Yazdan S."/>
            <person name="Boulund F."/>
            <person name="Johnning A."/>
            <person name="Engstrand L."/>
            <person name="Kristiansson E."/>
            <person name="Moore E."/>
        </authorList>
    </citation>
    <scope>NUCLEOTIDE SEQUENCE [LARGE SCALE GENOMIC DNA]</scope>
    <source>
        <strain evidence="2 3">CCUG 54912</strain>
    </source>
</reference>
<evidence type="ECO:0000256" key="1">
    <source>
        <dbReference type="SAM" id="SignalP"/>
    </source>
</evidence>
<proteinExistence type="predicted"/>
<protein>
    <recommendedName>
        <fullName evidence="4">Lipoprotein</fullName>
    </recommendedName>
</protein>
<dbReference type="RefSeq" id="WP_078318518.1">
    <property type="nucleotide sequence ID" value="NZ_MUYV01000014.1"/>
</dbReference>
<accession>A0A1T0CMF5</accession>
<dbReference type="Proteomes" id="UP000190683">
    <property type="component" value="Unassembled WGS sequence"/>
</dbReference>
<keyword evidence="3" id="KW-1185">Reference proteome</keyword>
<organism evidence="2 3">
    <name type="scientific">Moraxella porci DSM 25326</name>
    <dbReference type="NCBI Taxonomy" id="573983"/>
    <lineage>
        <taxon>Bacteria</taxon>
        <taxon>Pseudomonadati</taxon>
        <taxon>Pseudomonadota</taxon>
        <taxon>Gammaproteobacteria</taxon>
        <taxon>Moraxellales</taxon>
        <taxon>Moraxellaceae</taxon>
        <taxon>Moraxella</taxon>
    </lineage>
</organism>